<evidence type="ECO:0000313" key="2">
    <source>
        <dbReference type="Proteomes" id="UP000223060"/>
    </source>
</evidence>
<keyword evidence="2" id="KW-1185">Reference proteome</keyword>
<dbReference type="RefSeq" id="WP_036062844.1">
    <property type="nucleotide sequence ID" value="NZ_CP011102.1"/>
</dbReference>
<reference evidence="2" key="1">
    <citation type="submission" date="2015-03" db="EMBL/GenBank/DDBJ databases">
        <authorList>
            <person name="Ferrari E."/>
            <person name="Walter M.C."/>
            <person name="Huptas C."/>
            <person name="Scherer S."/>
            <person name="Mueller-Herbst S."/>
        </authorList>
    </citation>
    <scope>NUCLEOTIDE SEQUENCE [LARGE SCALE GENOMIC DNA]</scope>
    <source>
        <strain evidence="2">LWP01</strain>
    </source>
</reference>
<gene>
    <name evidence="1" type="ORF">UE46_10870</name>
</gene>
<dbReference type="Proteomes" id="UP000223060">
    <property type="component" value="Chromosome"/>
</dbReference>
<dbReference type="KEGG" id="lwi:UE46_10870"/>
<name>A0A1S7FVW8_9LIST</name>
<organism evidence="1 2">
    <name type="scientific">Listeria weihenstephanensis</name>
    <dbReference type="NCBI Taxonomy" id="1006155"/>
    <lineage>
        <taxon>Bacteria</taxon>
        <taxon>Bacillati</taxon>
        <taxon>Bacillota</taxon>
        <taxon>Bacilli</taxon>
        <taxon>Bacillales</taxon>
        <taxon>Listeriaceae</taxon>
        <taxon>Listeria</taxon>
    </lineage>
</organism>
<dbReference type="EMBL" id="CP011102">
    <property type="protein sequence ID" value="AQY51487.1"/>
    <property type="molecule type" value="Genomic_DNA"/>
</dbReference>
<proteinExistence type="predicted"/>
<sequence length="161" mass="18617">MRDVTIMKQLCVEALSELKDEQLAEGLEGLKRFVNLFKNDFKSCADAYFLEFVGQLDVNLYKLDSSGNNFRELSKTYIKRVNQTNVDTETIWEIVSSLIWELCAFCTDEICPQCKSDNLKEVQNLDSEIYEVCDTCFYAESNGIAVLMPMELLPVLKRHRF</sequence>
<evidence type="ECO:0000313" key="1">
    <source>
        <dbReference type="EMBL" id="AQY51487.1"/>
    </source>
</evidence>
<accession>A0A1S7FVW8</accession>
<dbReference type="AlphaFoldDB" id="A0A1S7FVW8"/>
<protein>
    <submittedName>
        <fullName evidence="1">Uncharacterized protein</fullName>
    </submittedName>
</protein>